<dbReference type="GO" id="GO:0000155">
    <property type="term" value="F:phosphorelay sensor kinase activity"/>
    <property type="evidence" value="ECO:0007669"/>
    <property type="project" value="InterPro"/>
</dbReference>
<evidence type="ECO:0000256" key="3">
    <source>
        <dbReference type="ARBA" id="ARBA00022553"/>
    </source>
</evidence>
<organism evidence="10 11">
    <name type="scientific">Natronolimnohabitans innermongolicus JCM 12255</name>
    <dbReference type="NCBI Taxonomy" id="1227499"/>
    <lineage>
        <taxon>Archaea</taxon>
        <taxon>Methanobacteriati</taxon>
        <taxon>Methanobacteriota</taxon>
        <taxon>Stenosarchaea group</taxon>
        <taxon>Halobacteria</taxon>
        <taxon>Halobacteriales</taxon>
        <taxon>Natrialbaceae</taxon>
        <taxon>Natronolimnohabitans</taxon>
    </lineage>
</organism>
<gene>
    <name evidence="10" type="ORF">C493_21311</name>
</gene>
<dbReference type="EMBL" id="AOHZ01000107">
    <property type="protein sequence ID" value="ELY48868.1"/>
    <property type="molecule type" value="Genomic_DNA"/>
</dbReference>
<dbReference type="CDD" id="cd00082">
    <property type="entry name" value="HisKA"/>
    <property type="match status" value="1"/>
</dbReference>
<dbReference type="eggNOG" id="arCOG06712">
    <property type="taxonomic scope" value="Archaea"/>
</dbReference>
<dbReference type="InterPro" id="IPR052162">
    <property type="entry name" value="Sensor_kinase/Photoreceptor"/>
</dbReference>
<dbReference type="InterPro" id="IPR000700">
    <property type="entry name" value="PAS-assoc_C"/>
</dbReference>
<dbReference type="Pfam" id="PF13426">
    <property type="entry name" value="PAS_9"/>
    <property type="match status" value="1"/>
</dbReference>
<evidence type="ECO:0000259" key="7">
    <source>
        <dbReference type="PROSITE" id="PS50109"/>
    </source>
</evidence>
<evidence type="ECO:0000259" key="8">
    <source>
        <dbReference type="PROSITE" id="PS50112"/>
    </source>
</evidence>
<dbReference type="SUPFAM" id="SSF55874">
    <property type="entry name" value="ATPase domain of HSP90 chaperone/DNA topoisomerase II/histidine kinase"/>
    <property type="match status" value="1"/>
</dbReference>
<dbReference type="AlphaFoldDB" id="L9WKI5"/>
<dbReference type="Gene3D" id="3.30.450.40">
    <property type="match status" value="1"/>
</dbReference>
<dbReference type="PANTHER" id="PTHR43304">
    <property type="entry name" value="PHYTOCHROME-LIKE PROTEIN CPH1"/>
    <property type="match status" value="1"/>
</dbReference>
<dbReference type="PANTHER" id="PTHR43304:SF1">
    <property type="entry name" value="PAC DOMAIN-CONTAINING PROTEIN"/>
    <property type="match status" value="1"/>
</dbReference>
<dbReference type="PROSITE" id="PS50113">
    <property type="entry name" value="PAC"/>
    <property type="match status" value="1"/>
</dbReference>
<dbReference type="InterPro" id="IPR003018">
    <property type="entry name" value="GAF"/>
</dbReference>
<dbReference type="SUPFAM" id="SSF55781">
    <property type="entry name" value="GAF domain-like"/>
    <property type="match status" value="1"/>
</dbReference>
<dbReference type="InterPro" id="IPR003594">
    <property type="entry name" value="HATPase_dom"/>
</dbReference>
<dbReference type="SMART" id="SM00387">
    <property type="entry name" value="HATPase_c"/>
    <property type="match status" value="1"/>
</dbReference>
<dbReference type="Pfam" id="PF02518">
    <property type="entry name" value="HATPase_c"/>
    <property type="match status" value="1"/>
</dbReference>
<dbReference type="InterPro" id="IPR029016">
    <property type="entry name" value="GAF-like_dom_sf"/>
</dbReference>
<feature type="domain" description="PAS" evidence="8">
    <location>
        <begin position="37"/>
        <end position="75"/>
    </location>
</feature>
<feature type="region of interest" description="Disordered" evidence="6">
    <location>
        <begin position="328"/>
        <end position="355"/>
    </location>
</feature>
<evidence type="ECO:0000256" key="2">
    <source>
        <dbReference type="ARBA" id="ARBA00012438"/>
    </source>
</evidence>
<keyword evidence="5 10" id="KW-0418">Kinase</keyword>
<dbReference type="Pfam" id="PF00512">
    <property type="entry name" value="HisKA"/>
    <property type="match status" value="1"/>
</dbReference>
<dbReference type="Gene3D" id="3.30.565.10">
    <property type="entry name" value="Histidine kinase-like ATPase, C-terminal domain"/>
    <property type="match status" value="1"/>
</dbReference>
<evidence type="ECO:0000259" key="9">
    <source>
        <dbReference type="PROSITE" id="PS50113"/>
    </source>
</evidence>
<dbReference type="InterPro" id="IPR004358">
    <property type="entry name" value="Sig_transdc_His_kin-like_C"/>
</dbReference>
<evidence type="ECO:0000256" key="5">
    <source>
        <dbReference type="ARBA" id="ARBA00022777"/>
    </source>
</evidence>
<dbReference type="CDD" id="cd00130">
    <property type="entry name" value="PAS"/>
    <property type="match status" value="2"/>
</dbReference>
<dbReference type="Gene3D" id="3.30.450.20">
    <property type="entry name" value="PAS domain"/>
    <property type="match status" value="2"/>
</dbReference>
<evidence type="ECO:0000256" key="6">
    <source>
        <dbReference type="SAM" id="MobiDB-lite"/>
    </source>
</evidence>
<dbReference type="SUPFAM" id="SSF55785">
    <property type="entry name" value="PYP-like sensor domain (PAS domain)"/>
    <property type="match status" value="2"/>
</dbReference>
<evidence type="ECO:0000256" key="4">
    <source>
        <dbReference type="ARBA" id="ARBA00022679"/>
    </source>
</evidence>
<dbReference type="InterPro" id="IPR005467">
    <property type="entry name" value="His_kinase_dom"/>
</dbReference>
<dbReference type="EC" id="2.7.13.3" evidence="2"/>
<dbReference type="RefSeq" id="WP_007261508.1">
    <property type="nucleotide sequence ID" value="NZ_AOHZ01000107.1"/>
</dbReference>
<dbReference type="eggNOG" id="arCOG07605">
    <property type="taxonomic scope" value="Archaea"/>
</dbReference>
<keyword evidence="11" id="KW-1185">Reference proteome</keyword>
<dbReference type="STRING" id="1227499.C493_21311"/>
<dbReference type="Proteomes" id="UP000011602">
    <property type="component" value="Unassembled WGS sequence"/>
</dbReference>
<evidence type="ECO:0000313" key="11">
    <source>
        <dbReference type="Proteomes" id="UP000011602"/>
    </source>
</evidence>
<accession>L9WKI5</accession>
<dbReference type="InterPro" id="IPR035965">
    <property type="entry name" value="PAS-like_dom_sf"/>
</dbReference>
<dbReference type="InterPro" id="IPR003661">
    <property type="entry name" value="HisK_dim/P_dom"/>
</dbReference>
<dbReference type="PATRIC" id="fig|1227499.3.peg.4374"/>
<evidence type="ECO:0000256" key="1">
    <source>
        <dbReference type="ARBA" id="ARBA00000085"/>
    </source>
</evidence>
<keyword evidence="3" id="KW-0597">Phosphoprotein</keyword>
<dbReference type="eggNOG" id="arCOG02278">
    <property type="taxonomic scope" value="Archaea"/>
</dbReference>
<sequence>MDSGPSSAPSAGNSDRRDDPIGFGVDSLLTAADIAGFRVRADGTIDAVNDAFTALTGYSRAELVERDIATLLETDAPSITDLVADAETTPVSTSLSLRTRAETVLSVDVHLETIATGDADAQAQAEEAPRIVGLVDRQPSAPATAEASSLTYGQTFQALADALPDGIIVLDSNSDIQYANPAIERILGYAPSELVGSSKLNIIPPRLRQTHLDAIQQYLETGNRSIDWTYVELPGKHKDGHEVPLGVSLNDFHYDDDRYFVGLFRDITPRKEVEQSLTARVSQLESVAYLGRYALENPDSDDLFETATDLITAALEVECCLVAENVQSSGPELGPIPGPDSRREPEAGPESPIDDAFRIRSAVGCDDPLRAFETKRPTDEDPHSLTGATLATDDPVVVEDVERDSRFPPADGQTLSDHGVHSGAGVTIGPLDDPWGALTVYDGDAREFSDHDVDFLESVATVIATAIERKQYERRLGETVEELESSNQRLEQFAYAASHDLQEPLRMVSSYLCLLESRYADDLDDDAEEFITYAVDGANRMRDMIDGLLEYSRVETQGEPFEPVDLEAVFEDVLTDLQVMIEGADAEIMTAELPTVRGDPRQLRQLFQNLLSNAIEYSGDEPPRIHVDAERQGLRWKLSVRDEGIGIEPEEADRIFRVFQRLHARDEYDGTGIGLALCRRIVERHDGEIWVESEPEEGSTFYMTLPRARTGR</sequence>
<feature type="domain" description="PAS" evidence="8">
    <location>
        <begin position="152"/>
        <end position="222"/>
    </location>
</feature>
<reference evidence="10 11" key="1">
    <citation type="journal article" date="2014" name="PLoS Genet.">
        <title>Phylogenetically driven sequencing of extremely halophilic archaea reveals strategies for static and dynamic osmo-response.</title>
        <authorList>
            <person name="Becker E.A."/>
            <person name="Seitzer P.M."/>
            <person name="Tritt A."/>
            <person name="Larsen D."/>
            <person name="Krusor M."/>
            <person name="Yao A.I."/>
            <person name="Wu D."/>
            <person name="Madern D."/>
            <person name="Eisen J.A."/>
            <person name="Darling A.E."/>
            <person name="Facciotti M.T."/>
        </authorList>
    </citation>
    <scope>NUCLEOTIDE SEQUENCE [LARGE SCALE GENOMIC DNA]</scope>
    <source>
        <strain evidence="10 11">JCM 12255</strain>
    </source>
</reference>
<keyword evidence="4" id="KW-0808">Transferase</keyword>
<dbReference type="OrthoDB" id="8127at2157"/>
<dbReference type="Gene3D" id="1.10.287.130">
    <property type="match status" value="1"/>
</dbReference>
<dbReference type="InterPro" id="IPR036890">
    <property type="entry name" value="HATPase_C_sf"/>
</dbReference>
<feature type="domain" description="PAC" evidence="9">
    <location>
        <begin position="224"/>
        <end position="279"/>
    </location>
</feature>
<dbReference type="InterPro" id="IPR000014">
    <property type="entry name" value="PAS"/>
</dbReference>
<dbReference type="Pfam" id="PF00989">
    <property type="entry name" value="PAS"/>
    <property type="match status" value="1"/>
</dbReference>
<dbReference type="GO" id="GO:0006355">
    <property type="term" value="P:regulation of DNA-templated transcription"/>
    <property type="evidence" value="ECO:0007669"/>
    <property type="project" value="InterPro"/>
</dbReference>
<dbReference type="Pfam" id="PF01590">
    <property type="entry name" value="GAF"/>
    <property type="match status" value="1"/>
</dbReference>
<evidence type="ECO:0000313" key="10">
    <source>
        <dbReference type="EMBL" id="ELY48868.1"/>
    </source>
</evidence>
<dbReference type="NCBIfam" id="TIGR00229">
    <property type="entry name" value="sensory_box"/>
    <property type="match status" value="2"/>
</dbReference>
<comment type="caution">
    <text evidence="10">The sequence shown here is derived from an EMBL/GenBank/DDBJ whole genome shotgun (WGS) entry which is preliminary data.</text>
</comment>
<proteinExistence type="predicted"/>
<dbReference type="FunFam" id="3.30.565.10:FF:000006">
    <property type="entry name" value="Sensor histidine kinase WalK"/>
    <property type="match status" value="1"/>
</dbReference>
<dbReference type="SMART" id="SM00065">
    <property type="entry name" value="GAF"/>
    <property type="match status" value="1"/>
</dbReference>
<name>L9WKI5_9EURY</name>
<dbReference type="InterPro" id="IPR013767">
    <property type="entry name" value="PAS_fold"/>
</dbReference>
<dbReference type="InterPro" id="IPR036097">
    <property type="entry name" value="HisK_dim/P_sf"/>
</dbReference>
<comment type="catalytic activity">
    <reaction evidence="1">
        <text>ATP + protein L-histidine = ADP + protein N-phospho-L-histidine.</text>
        <dbReference type="EC" id="2.7.13.3"/>
    </reaction>
</comment>
<dbReference type="PRINTS" id="PR00344">
    <property type="entry name" value="BCTRLSENSOR"/>
</dbReference>
<dbReference type="SMART" id="SM00388">
    <property type="entry name" value="HisKA"/>
    <property type="match status" value="1"/>
</dbReference>
<dbReference type="PROSITE" id="PS50109">
    <property type="entry name" value="HIS_KIN"/>
    <property type="match status" value="1"/>
</dbReference>
<feature type="domain" description="Histidine kinase" evidence="7">
    <location>
        <begin position="496"/>
        <end position="709"/>
    </location>
</feature>
<protein>
    <recommendedName>
        <fullName evidence="2">histidine kinase</fullName>
        <ecNumber evidence="2">2.7.13.3</ecNumber>
    </recommendedName>
</protein>
<dbReference type="SMART" id="SM00091">
    <property type="entry name" value="PAS"/>
    <property type="match status" value="2"/>
</dbReference>
<dbReference type="PROSITE" id="PS50112">
    <property type="entry name" value="PAS"/>
    <property type="match status" value="2"/>
</dbReference>
<dbReference type="SUPFAM" id="SSF47384">
    <property type="entry name" value="Homodimeric domain of signal transducing histidine kinase"/>
    <property type="match status" value="1"/>
</dbReference>